<dbReference type="Proteomes" id="UP001589818">
    <property type="component" value="Unassembled WGS sequence"/>
</dbReference>
<proteinExistence type="predicted"/>
<dbReference type="EMBL" id="JBHLVF010000047">
    <property type="protein sequence ID" value="MFC0395825.1"/>
    <property type="molecule type" value="Genomic_DNA"/>
</dbReference>
<dbReference type="RefSeq" id="WP_204817610.1">
    <property type="nucleotide sequence ID" value="NZ_JANHOF010000002.1"/>
</dbReference>
<reference evidence="1 2" key="1">
    <citation type="submission" date="2024-09" db="EMBL/GenBank/DDBJ databases">
        <authorList>
            <person name="Sun Q."/>
            <person name="Mori K."/>
        </authorList>
    </citation>
    <scope>NUCLEOTIDE SEQUENCE [LARGE SCALE GENOMIC DNA]</scope>
    <source>
        <strain evidence="1 2">CCM 4839</strain>
    </source>
</reference>
<dbReference type="Pfam" id="PF01547">
    <property type="entry name" value="SBP_bac_1"/>
    <property type="match status" value="1"/>
</dbReference>
<evidence type="ECO:0000313" key="2">
    <source>
        <dbReference type="Proteomes" id="UP001589818"/>
    </source>
</evidence>
<dbReference type="PROSITE" id="PS51257">
    <property type="entry name" value="PROKAR_LIPOPROTEIN"/>
    <property type="match status" value="1"/>
</dbReference>
<dbReference type="PANTHER" id="PTHR43649">
    <property type="entry name" value="ARABINOSE-BINDING PROTEIN-RELATED"/>
    <property type="match status" value="1"/>
</dbReference>
<dbReference type="Gene3D" id="3.40.190.10">
    <property type="entry name" value="Periplasmic binding protein-like II"/>
    <property type="match status" value="2"/>
</dbReference>
<keyword evidence="2" id="KW-1185">Reference proteome</keyword>
<evidence type="ECO:0000313" key="1">
    <source>
        <dbReference type="EMBL" id="MFC0395825.1"/>
    </source>
</evidence>
<protein>
    <submittedName>
        <fullName evidence="1">ABC transporter substrate-binding protein</fullName>
    </submittedName>
</protein>
<comment type="caution">
    <text evidence="1">The sequence shown here is derived from an EMBL/GenBank/DDBJ whole genome shotgun (WGS) entry which is preliminary data.</text>
</comment>
<accession>A0ABV6JIT6</accession>
<organism evidence="1 2">
    <name type="scientific">Paenibacillus mendelii</name>
    <dbReference type="NCBI Taxonomy" id="206163"/>
    <lineage>
        <taxon>Bacteria</taxon>
        <taxon>Bacillati</taxon>
        <taxon>Bacillota</taxon>
        <taxon>Bacilli</taxon>
        <taxon>Bacillales</taxon>
        <taxon>Paenibacillaceae</taxon>
        <taxon>Paenibacillus</taxon>
    </lineage>
</organism>
<gene>
    <name evidence="1" type="ORF">ACFFJ8_31190</name>
</gene>
<name>A0ABV6JIT6_9BACL</name>
<sequence>MTVHRDRPFVRHALISVLIVCSLLTISACTWLRPGGEEDRNQGDGGKQTGAFTIRVGAWFIDDREVMKQFQANTEKAFRELYPLARIQWETKLGNDYYRKLETQLASQSAPDVFYHQHVVALTEAGYLADLSDEPWAKQFIPQVQQFLSYKTDKEEYQPYAGKVFAASMGVGVKGYWYNKSIFEKLDLQAPRNLLELLEVCRNLKQAGIIPIAAGFKDLWSMRMYFESLLQSVGYGNDEAYGSALGTGSKRLDGPEAQAAMQFFERLKKLEYINQNALSIDWGQSVQLLTSGRAAIVMQGPWLPGAVGDKIKLGFFPIADENGYYDMVFSTDQFVSVNAATPLLEEAKDLVRIMLSKDIYIPFSSGNGLLPALKNMEPTFDKPVMAELMDYSKQAQSYPSWPLFISTPSIDALMEELQGIISGVPFDPKRLGRAQELQEEMLRQKQAQQE</sequence>
<dbReference type="InterPro" id="IPR006059">
    <property type="entry name" value="SBP"/>
</dbReference>
<dbReference type="PANTHER" id="PTHR43649:SF14">
    <property type="entry name" value="BLR3389 PROTEIN"/>
    <property type="match status" value="1"/>
</dbReference>
<dbReference type="SUPFAM" id="SSF53850">
    <property type="entry name" value="Periplasmic binding protein-like II"/>
    <property type="match status" value="1"/>
</dbReference>
<dbReference type="InterPro" id="IPR050490">
    <property type="entry name" value="Bact_solute-bd_prot1"/>
</dbReference>